<reference evidence="1 2" key="1">
    <citation type="submission" date="2019-07" db="EMBL/GenBank/DDBJ databases">
        <title>The pathways for chlorine oxyanion respiration interact through the shared metabolite chlorate.</title>
        <authorList>
            <person name="Barnum T.P."/>
            <person name="Cheng Y."/>
            <person name="Hill K.A."/>
            <person name="Lucas L.N."/>
            <person name="Carlson H.K."/>
            <person name="Coates J.D."/>
        </authorList>
    </citation>
    <scope>NUCLEOTIDE SEQUENCE [LARGE SCALE GENOMIC DNA]</scope>
    <source>
        <strain evidence="1 2">SFB-1</strain>
    </source>
</reference>
<organism evidence="1 2">
    <name type="scientific">Denitromonas halophila</name>
    <dbReference type="NCBI Taxonomy" id="1629404"/>
    <lineage>
        <taxon>Bacteria</taxon>
        <taxon>Pseudomonadati</taxon>
        <taxon>Pseudomonadota</taxon>
        <taxon>Betaproteobacteria</taxon>
        <taxon>Rhodocyclales</taxon>
        <taxon>Zoogloeaceae</taxon>
        <taxon>Denitromonas</taxon>
    </lineage>
</organism>
<dbReference type="Proteomes" id="UP000318349">
    <property type="component" value="Unassembled WGS sequence"/>
</dbReference>
<protein>
    <submittedName>
        <fullName evidence="1">Uncharacterized protein</fullName>
    </submittedName>
</protein>
<comment type="caution">
    <text evidence="1">The sequence shown here is derived from an EMBL/GenBank/DDBJ whole genome shotgun (WGS) entry which is preliminary data.</text>
</comment>
<accession>A0A557R535</accession>
<sequence>MFFTHSNAKTTPVFESLDAYMDELRALPRQFHPIVICLSFHDIRKGTHKQLRQYCFPLVTAGASNSTRFVDRFYTISRQFRYACSPTIGSHTYYLMEAGIPFFLYGQPPTYMIKGSDAVCDGAQDLRDYGDEEDIDRYMCLHRLLANPADSVTTEQRAMIENYLGLNASSTSGFVRKALFASLGQNMDVASGLYLRLATKALQRLVKPGSG</sequence>
<evidence type="ECO:0000313" key="2">
    <source>
        <dbReference type="Proteomes" id="UP000318349"/>
    </source>
</evidence>
<evidence type="ECO:0000313" key="1">
    <source>
        <dbReference type="EMBL" id="TVO75752.1"/>
    </source>
</evidence>
<dbReference type="EMBL" id="VMNI01000011">
    <property type="protein sequence ID" value="TVO75752.1"/>
    <property type="molecule type" value="Genomic_DNA"/>
</dbReference>
<gene>
    <name evidence="1" type="ORF">FHP89_12420</name>
</gene>
<dbReference type="AlphaFoldDB" id="A0A557R535"/>
<name>A0A557R535_9RHOO</name>
<proteinExistence type="predicted"/>